<organism evidence="1 2">
    <name type="scientific">Pedobacter africanus</name>
    <dbReference type="NCBI Taxonomy" id="151894"/>
    <lineage>
        <taxon>Bacteria</taxon>
        <taxon>Pseudomonadati</taxon>
        <taxon>Bacteroidota</taxon>
        <taxon>Sphingobacteriia</taxon>
        <taxon>Sphingobacteriales</taxon>
        <taxon>Sphingobacteriaceae</taxon>
        <taxon>Pedobacter</taxon>
    </lineage>
</organism>
<dbReference type="RefSeq" id="WP_084236209.1">
    <property type="nucleotide sequence ID" value="NZ_FWXT01000001.1"/>
</dbReference>
<proteinExistence type="predicted"/>
<dbReference type="EMBL" id="FWXT01000001">
    <property type="protein sequence ID" value="SMC36935.1"/>
    <property type="molecule type" value="Genomic_DNA"/>
</dbReference>
<sequence length="174" mass="20213">MPYFYSDVPVYTYTGIGTVTEGIFISNWQDEKRVDRVMVNGIKDGQGREKFDFMQLAHLWVKSPVRFEVPEVKILKPALGTFEGAALKYHALIKHNNRWILTDSLKHGFEFEWNLSRVDRFEKPVSMERFATGNSVVLNVPKDPVMYRIYLYVIKEGKVLKIVKSKLNTPLIVQ</sequence>
<dbReference type="Proteomes" id="UP000192756">
    <property type="component" value="Unassembled WGS sequence"/>
</dbReference>
<evidence type="ECO:0000313" key="1">
    <source>
        <dbReference type="EMBL" id="SMC36935.1"/>
    </source>
</evidence>
<name>A0A1W1YL74_9SPHI</name>
<reference evidence="2" key="1">
    <citation type="submission" date="2017-04" db="EMBL/GenBank/DDBJ databases">
        <authorList>
            <person name="Varghese N."/>
            <person name="Submissions S."/>
        </authorList>
    </citation>
    <scope>NUCLEOTIDE SEQUENCE [LARGE SCALE GENOMIC DNA]</scope>
    <source>
        <strain evidence="2">DSM 12126</strain>
    </source>
</reference>
<keyword evidence="2" id="KW-1185">Reference proteome</keyword>
<dbReference type="OrthoDB" id="9877322at2"/>
<dbReference type="STRING" id="151894.SAMN04488524_0002"/>
<dbReference type="AlphaFoldDB" id="A0A1W1YL74"/>
<evidence type="ECO:0000313" key="2">
    <source>
        <dbReference type="Proteomes" id="UP000192756"/>
    </source>
</evidence>
<gene>
    <name evidence="1" type="ORF">SAMN04488524_0002</name>
</gene>
<protein>
    <submittedName>
        <fullName evidence="1">Uncharacterized protein</fullName>
    </submittedName>
</protein>
<accession>A0A1W1YL74</accession>